<organism evidence="1 2">
    <name type="scientific">Apiospora saccharicola</name>
    <dbReference type="NCBI Taxonomy" id="335842"/>
    <lineage>
        <taxon>Eukaryota</taxon>
        <taxon>Fungi</taxon>
        <taxon>Dikarya</taxon>
        <taxon>Ascomycota</taxon>
        <taxon>Pezizomycotina</taxon>
        <taxon>Sordariomycetes</taxon>
        <taxon>Xylariomycetidae</taxon>
        <taxon>Amphisphaeriales</taxon>
        <taxon>Apiosporaceae</taxon>
        <taxon>Apiospora</taxon>
    </lineage>
</organism>
<reference evidence="1 2" key="1">
    <citation type="submission" date="2023-01" db="EMBL/GenBank/DDBJ databases">
        <title>Analysis of 21 Apiospora genomes using comparative genomics revels a genus with tremendous synthesis potential of carbohydrate active enzymes and secondary metabolites.</title>
        <authorList>
            <person name="Sorensen T."/>
        </authorList>
    </citation>
    <scope>NUCLEOTIDE SEQUENCE [LARGE SCALE GENOMIC DNA]</scope>
    <source>
        <strain evidence="1 2">CBS 83171</strain>
    </source>
</reference>
<dbReference type="Proteomes" id="UP001446871">
    <property type="component" value="Unassembled WGS sequence"/>
</dbReference>
<protein>
    <submittedName>
        <fullName evidence="1">Uncharacterized protein</fullName>
    </submittedName>
</protein>
<dbReference type="EMBL" id="JAQQWM010000001">
    <property type="protein sequence ID" value="KAK8082768.1"/>
    <property type="molecule type" value="Genomic_DNA"/>
</dbReference>
<evidence type="ECO:0000313" key="1">
    <source>
        <dbReference type="EMBL" id="KAK8082768.1"/>
    </source>
</evidence>
<evidence type="ECO:0000313" key="2">
    <source>
        <dbReference type="Proteomes" id="UP001446871"/>
    </source>
</evidence>
<sequence>MIPSQRIIDNSQSPTTYHPDIQWPSCSAYGQMGTGSAFRSLKLRLIRGSSEIAADWVEIFNCRLHKIGHVHDMQDAWISSRAFASLRNAEAAMVL</sequence>
<gene>
    <name evidence="1" type="ORF">PG996_001549</name>
</gene>
<keyword evidence="2" id="KW-1185">Reference proteome</keyword>
<name>A0ABR1WGY0_9PEZI</name>
<comment type="caution">
    <text evidence="1">The sequence shown here is derived from an EMBL/GenBank/DDBJ whole genome shotgun (WGS) entry which is preliminary data.</text>
</comment>
<accession>A0ABR1WGY0</accession>
<proteinExistence type="predicted"/>